<dbReference type="Gene3D" id="3.50.50.60">
    <property type="entry name" value="FAD/NAD(P)-binding domain"/>
    <property type="match status" value="1"/>
</dbReference>
<dbReference type="GO" id="GO:0005737">
    <property type="term" value="C:cytoplasm"/>
    <property type="evidence" value="ECO:0007669"/>
    <property type="project" value="TreeGrafter"/>
</dbReference>
<keyword evidence="4" id="KW-1185">Reference proteome</keyword>
<evidence type="ECO:0000259" key="2">
    <source>
        <dbReference type="Pfam" id="PF01266"/>
    </source>
</evidence>
<keyword evidence="1" id="KW-0560">Oxidoreductase</keyword>
<evidence type="ECO:0000313" key="3">
    <source>
        <dbReference type="EMBL" id="MCE7509920.1"/>
    </source>
</evidence>
<dbReference type="InterPro" id="IPR036188">
    <property type="entry name" value="FAD/NAD-bd_sf"/>
</dbReference>
<dbReference type="InterPro" id="IPR006076">
    <property type="entry name" value="FAD-dep_OxRdtase"/>
</dbReference>
<dbReference type="PANTHER" id="PTHR13847:SF289">
    <property type="entry name" value="GLYCINE OXIDASE"/>
    <property type="match status" value="1"/>
</dbReference>
<feature type="domain" description="FAD dependent oxidoreductase" evidence="2">
    <location>
        <begin position="3"/>
        <end position="341"/>
    </location>
</feature>
<name>A0A9Q3W6T9_9GAMM</name>
<dbReference type="PANTHER" id="PTHR13847">
    <property type="entry name" value="SARCOSINE DEHYDROGENASE-RELATED"/>
    <property type="match status" value="1"/>
</dbReference>
<comment type="caution">
    <text evidence="3">The sequence shown here is derived from an EMBL/GenBank/DDBJ whole genome shotgun (WGS) entry which is preliminary data.</text>
</comment>
<dbReference type="SUPFAM" id="SSF51905">
    <property type="entry name" value="FAD/NAD(P)-binding domain"/>
    <property type="match status" value="1"/>
</dbReference>
<dbReference type="EMBL" id="JAJVKT010000018">
    <property type="protein sequence ID" value="MCE7509920.1"/>
    <property type="molecule type" value="Genomic_DNA"/>
</dbReference>
<dbReference type="KEGG" id="axe:P40_17860"/>
<protein>
    <submittedName>
        <fullName evidence="3">FAD-dependent oxidoreductase</fullName>
    </submittedName>
</protein>
<dbReference type="Gene3D" id="3.30.9.10">
    <property type="entry name" value="D-Amino Acid Oxidase, subunit A, domain 2"/>
    <property type="match status" value="1"/>
</dbReference>
<dbReference type="SUPFAM" id="SSF54373">
    <property type="entry name" value="FAD-linked reductases, C-terminal domain"/>
    <property type="match status" value="1"/>
</dbReference>
<dbReference type="Pfam" id="PF01266">
    <property type="entry name" value="DAO"/>
    <property type="match status" value="1"/>
</dbReference>
<dbReference type="Proteomes" id="UP001107961">
    <property type="component" value="Unassembled WGS sequence"/>
</dbReference>
<dbReference type="AlphaFoldDB" id="A0A9Q3W6T9"/>
<accession>A0A9Q3W6T9</accession>
<evidence type="ECO:0000256" key="1">
    <source>
        <dbReference type="ARBA" id="ARBA00023002"/>
    </source>
</evidence>
<organism evidence="3 4">
    <name type="scientific">Alloalcanivorax xenomutans</name>
    <dbReference type="NCBI Taxonomy" id="1094342"/>
    <lineage>
        <taxon>Bacteria</taxon>
        <taxon>Pseudomonadati</taxon>
        <taxon>Pseudomonadota</taxon>
        <taxon>Gammaproteobacteria</taxon>
        <taxon>Oceanospirillales</taxon>
        <taxon>Alcanivoracaceae</taxon>
        <taxon>Alloalcanivorax</taxon>
    </lineage>
</organism>
<proteinExistence type="predicted"/>
<reference evidence="3" key="1">
    <citation type="submission" date="2022-01" db="EMBL/GenBank/DDBJ databases">
        <authorList>
            <person name="Karlyshev A.V."/>
            <person name="Jaspars M."/>
        </authorList>
    </citation>
    <scope>NUCLEOTIDE SEQUENCE</scope>
    <source>
        <strain evidence="3">AGSA3-2</strain>
    </source>
</reference>
<dbReference type="GO" id="GO:0016491">
    <property type="term" value="F:oxidoreductase activity"/>
    <property type="evidence" value="ECO:0007669"/>
    <property type="project" value="UniProtKB-KW"/>
</dbReference>
<evidence type="ECO:0000313" key="4">
    <source>
        <dbReference type="Proteomes" id="UP001107961"/>
    </source>
</evidence>
<dbReference type="RefSeq" id="WP_080531524.1">
    <property type="nucleotide sequence ID" value="NZ_CP012331.1"/>
</dbReference>
<gene>
    <name evidence="3" type="ORF">LZG35_14880</name>
</gene>
<sequence length="361" mass="38472">MADLLVVGGGIVGLLSALEFTDRGFRVTVIDAPARFPPASWAGGGILSPLYAWRYPDAMNLLTVDAPERYRNLIARLRGQAGLVDEDLNESGLWVAVEAEQERANAMAWARRWRLPCSAERLSQRMPEATDRDGVWFPSLGNLRNPRILKALRAWLSARGVGFEAIPAVSVLPRAGGGAAVALADGRKCQASRVLISAGMWSPRLLSPLGLDLPLFPSKGEMLLYQLAPGRVPTVLLTEQGYLIPRADGAVLAGSTLKDGDDSQYPTVSGRWALEKMAASLLPALAGERPVSHWAGVRPGCARDWPYLGEVPGVPGVYAALGHYRNGLVSAPASAALLAALMSGEQPHLDPALYALPSSSS</sequence>